<evidence type="ECO:0000259" key="6">
    <source>
        <dbReference type="Pfam" id="PF01258"/>
    </source>
</evidence>
<evidence type="ECO:0000256" key="4">
    <source>
        <dbReference type="PROSITE-ProRule" id="PRU00510"/>
    </source>
</evidence>
<evidence type="ECO:0000256" key="1">
    <source>
        <dbReference type="ARBA" id="ARBA00022723"/>
    </source>
</evidence>
<dbReference type="Pfam" id="PF01258">
    <property type="entry name" value="zf-dskA_traR"/>
    <property type="match status" value="1"/>
</dbReference>
<protein>
    <submittedName>
        <fullName evidence="7">RNA polymerase-binding transcription factor DksA</fullName>
    </submittedName>
</protein>
<feature type="domain" description="Zinc finger DksA/TraR C4-type" evidence="6">
    <location>
        <begin position="85"/>
        <end position="117"/>
    </location>
</feature>
<sequence length="119" mass="12887">MTAEPTDEELADRYRPRIEAELADLDAATEATTGDRKPVELDQQSVGRLSRMDAMQGQAMAAAVESRRAQRRSALEASLRRMAEGEFGWCARCGEFIGEGRLDVDPAAATCVICAGRPG</sequence>
<proteinExistence type="predicted"/>
<gene>
    <name evidence="7" type="primary">dksA_3</name>
    <name evidence="7" type="ORF">DEA8626_01923</name>
</gene>
<feature type="region of interest" description="Disordered" evidence="5">
    <location>
        <begin position="26"/>
        <end position="46"/>
    </location>
</feature>
<keyword evidence="1" id="KW-0479">Metal-binding</keyword>
<keyword evidence="3" id="KW-0862">Zinc</keyword>
<dbReference type="InterPro" id="IPR000962">
    <property type="entry name" value="Znf_DskA_TraR"/>
</dbReference>
<evidence type="ECO:0000256" key="3">
    <source>
        <dbReference type="ARBA" id="ARBA00022833"/>
    </source>
</evidence>
<organism evidence="7 8">
    <name type="scientific">Albidovulum aquaemixtae</name>
    <dbReference type="NCBI Taxonomy" id="1542388"/>
    <lineage>
        <taxon>Bacteria</taxon>
        <taxon>Pseudomonadati</taxon>
        <taxon>Pseudomonadota</taxon>
        <taxon>Alphaproteobacteria</taxon>
        <taxon>Rhodobacterales</taxon>
        <taxon>Paracoccaceae</taxon>
        <taxon>Albidovulum</taxon>
    </lineage>
</organism>
<dbReference type="PROSITE" id="PS51128">
    <property type="entry name" value="ZF_DKSA_2"/>
    <property type="match status" value="1"/>
</dbReference>
<dbReference type="GO" id="GO:0008270">
    <property type="term" value="F:zinc ion binding"/>
    <property type="evidence" value="ECO:0007669"/>
    <property type="project" value="UniProtKB-KW"/>
</dbReference>
<dbReference type="Proteomes" id="UP000244924">
    <property type="component" value="Unassembled WGS sequence"/>
</dbReference>
<keyword evidence="8" id="KW-1185">Reference proteome</keyword>
<evidence type="ECO:0000256" key="5">
    <source>
        <dbReference type="SAM" id="MobiDB-lite"/>
    </source>
</evidence>
<dbReference type="RefSeq" id="WP_108852715.1">
    <property type="nucleotide sequence ID" value="NZ_OMOQ01000001.1"/>
</dbReference>
<dbReference type="AlphaFoldDB" id="A0A2R8B6W3"/>
<dbReference type="OrthoDB" id="1121111at2"/>
<keyword evidence="2" id="KW-0863">Zinc-finger</keyword>
<name>A0A2R8B6W3_9RHOB</name>
<evidence type="ECO:0000313" key="7">
    <source>
        <dbReference type="EMBL" id="SPH18385.1"/>
    </source>
</evidence>
<evidence type="ECO:0000313" key="8">
    <source>
        <dbReference type="Proteomes" id="UP000244924"/>
    </source>
</evidence>
<dbReference type="EMBL" id="OMOQ01000001">
    <property type="protein sequence ID" value="SPH18385.1"/>
    <property type="molecule type" value="Genomic_DNA"/>
</dbReference>
<feature type="zinc finger region" description="dksA C4-type" evidence="4">
    <location>
        <begin position="90"/>
        <end position="114"/>
    </location>
</feature>
<evidence type="ECO:0000256" key="2">
    <source>
        <dbReference type="ARBA" id="ARBA00022771"/>
    </source>
</evidence>
<reference evidence="7 8" key="1">
    <citation type="submission" date="2018-03" db="EMBL/GenBank/DDBJ databases">
        <authorList>
            <person name="Keele B.F."/>
        </authorList>
    </citation>
    <scope>NUCLEOTIDE SEQUENCE [LARGE SCALE GENOMIC DNA]</scope>
    <source>
        <strain evidence="7 8">CECT 8626</strain>
    </source>
</reference>
<dbReference type="Gene3D" id="1.20.120.910">
    <property type="entry name" value="DksA, coiled-coil domain"/>
    <property type="match status" value="1"/>
</dbReference>
<accession>A0A2R8B6W3</accession>